<dbReference type="NCBIfam" id="NF033542">
    <property type="entry name" value="transpos_IS110"/>
    <property type="match status" value="1"/>
</dbReference>
<evidence type="ECO:0000256" key="1">
    <source>
        <dbReference type="SAM" id="Coils"/>
    </source>
</evidence>
<protein>
    <submittedName>
        <fullName evidence="4">Transposase</fullName>
    </submittedName>
</protein>
<dbReference type="Pfam" id="PF01548">
    <property type="entry name" value="DEDD_Tnp_IS110"/>
    <property type="match status" value="1"/>
</dbReference>
<evidence type="ECO:0000313" key="4">
    <source>
        <dbReference type="EMBL" id="ACV07015.1"/>
    </source>
</evidence>
<dbReference type="HOGENOM" id="CLU_052328_3_0_11"/>
<dbReference type="GO" id="GO:0003677">
    <property type="term" value="F:DNA binding"/>
    <property type="evidence" value="ECO:0007669"/>
    <property type="project" value="InterPro"/>
</dbReference>
<dbReference type="AlphaFoldDB" id="C7NKH7"/>
<dbReference type="GO" id="GO:0004803">
    <property type="term" value="F:transposase activity"/>
    <property type="evidence" value="ECO:0007669"/>
    <property type="project" value="InterPro"/>
</dbReference>
<dbReference type="EMBL" id="CP001686">
    <property type="protein sequence ID" value="ACV07015.1"/>
    <property type="molecule type" value="Genomic_DNA"/>
</dbReference>
<evidence type="ECO:0000259" key="2">
    <source>
        <dbReference type="Pfam" id="PF01548"/>
    </source>
</evidence>
<feature type="domain" description="Transposase IS116/IS110/IS902 C-terminal" evidence="3">
    <location>
        <begin position="251"/>
        <end position="329"/>
    </location>
</feature>
<dbReference type="Pfam" id="PF02371">
    <property type="entry name" value="Transposase_20"/>
    <property type="match status" value="1"/>
</dbReference>
<dbReference type="Proteomes" id="UP000006666">
    <property type="component" value="Chromosome"/>
</dbReference>
<evidence type="ECO:0000259" key="3">
    <source>
        <dbReference type="Pfam" id="PF02371"/>
    </source>
</evidence>
<dbReference type="GO" id="GO:0006313">
    <property type="term" value="P:DNA transposition"/>
    <property type="evidence" value="ECO:0007669"/>
    <property type="project" value="InterPro"/>
</dbReference>
<dbReference type="InterPro" id="IPR047650">
    <property type="entry name" value="Transpos_IS110"/>
</dbReference>
<dbReference type="InterPro" id="IPR002525">
    <property type="entry name" value="Transp_IS110-like_N"/>
</dbReference>
<reference evidence="4 5" key="1">
    <citation type="journal article" date="2009" name="Stand. Genomic Sci.">
        <title>Complete genome sequence of Kytococcus sedentarius type strain (541).</title>
        <authorList>
            <person name="Sims D."/>
            <person name="Brettin T."/>
            <person name="Detter J.C."/>
            <person name="Han C."/>
            <person name="Lapidus A."/>
            <person name="Copeland A."/>
            <person name="Glavina Del Rio T."/>
            <person name="Nolan M."/>
            <person name="Chen F."/>
            <person name="Lucas S."/>
            <person name="Tice H."/>
            <person name="Cheng J.F."/>
            <person name="Bruce D."/>
            <person name="Goodwin L."/>
            <person name="Pitluck S."/>
            <person name="Ovchinnikova G."/>
            <person name="Pati A."/>
            <person name="Ivanova N."/>
            <person name="Mavrommatis K."/>
            <person name="Chen A."/>
            <person name="Palaniappan K."/>
            <person name="D'haeseleer P."/>
            <person name="Chain P."/>
            <person name="Bristow J."/>
            <person name="Eisen J.A."/>
            <person name="Markowitz V."/>
            <person name="Hugenholtz P."/>
            <person name="Schneider S."/>
            <person name="Goker M."/>
            <person name="Pukall R."/>
            <person name="Kyrpides N.C."/>
            <person name="Klenk H.P."/>
        </authorList>
    </citation>
    <scope>NUCLEOTIDE SEQUENCE [LARGE SCALE GENOMIC DNA]</scope>
    <source>
        <strain evidence="5">ATCC 14392 / DSM 20547 / JCM 11482 / CCUG 33030 / NBRC 15357 / NCTC 11040 / CCM 314 / 541</strain>
    </source>
</reference>
<dbReference type="PANTHER" id="PTHR33055">
    <property type="entry name" value="TRANSPOSASE FOR INSERTION SEQUENCE ELEMENT IS1111A"/>
    <property type="match status" value="1"/>
</dbReference>
<accession>C7NKH7</accession>
<sequence>MTLTTVPSPTFATDVMGNVGGVDTHKATHYAALVDARGHLLAHQEFPANERGYHAMLDWFLEHGPLEAVGVESTGSFGASLARFLTGKKVHVVEANSLNVTVRRRDGKSDRLDAEQVARAVLSQASTAIPKSKNGAVEVIRALRVTRTSAVKAKTQTFNTLWGLIIGSPSVLRDELTALSKRTLIKRCLALRPETTDLLSLASRPDRLLLAGTKTALRDLARRWRSLDEEIAALNRQIDGLVRQAAPELVALHGVGAEVAGQFLVTVGDNNNRIHSEAAFAKLCGVAPQPASSGRTTGRHRLSRGGDRAANSALYIVALVRMRRHQPTIDYVQRRTAEGLSKREIIRCLKRYIAREIYANLPRQASEPPSPVPLTTAA</sequence>
<dbReference type="KEGG" id="kse:Ksed_20200"/>
<gene>
    <name evidence="4" type="ordered locus">Ksed_20200</name>
</gene>
<keyword evidence="1" id="KW-0175">Coiled coil</keyword>
<feature type="coiled-coil region" evidence="1">
    <location>
        <begin position="217"/>
        <end position="244"/>
    </location>
</feature>
<dbReference type="InterPro" id="IPR003346">
    <property type="entry name" value="Transposase_20"/>
</dbReference>
<dbReference type="RefSeq" id="WP_015779954.1">
    <property type="nucleotide sequence ID" value="NC_013169.1"/>
</dbReference>
<evidence type="ECO:0000313" key="5">
    <source>
        <dbReference type="Proteomes" id="UP000006666"/>
    </source>
</evidence>
<dbReference type="eggNOG" id="COG3547">
    <property type="taxonomic scope" value="Bacteria"/>
</dbReference>
<dbReference type="PANTHER" id="PTHR33055:SF16">
    <property type="entry name" value="TRANSPOSASE FOR INSERTION SEQUENCE ELEMENT IS1547"/>
    <property type="match status" value="1"/>
</dbReference>
<name>C7NKH7_KYTSD</name>
<keyword evidence="5" id="KW-1185">Reference proteome</keyword>
<feature type="domain" description="Transposase IS110-like N-terminal" evidence="2">
    <location>
        <begin position="21"/>
        <end position="161"/>
    </location>
</feature>
<organism evidence="4 5">
    <name type="scientific">Kytococcus sedentarius (strain ATCC 14392 / DSM 20547 / JCM 11482 / CCUG 33030 / NBRC 15357 / NCTC 11040 / CCM 314 / 541)</name>
    <name type="common">Micrococcus sedentarius</name>
    <dbReference type="NCBI Taxonomy" id="478801"/>
    <lineage>
        <taxon>Bacteria</taxon>
        <taxon>Bacillati</taxon>
        <taxon>Actinomycetota</taxon>
        <taxon>Actinomycetes</taxon>
        <taxon>Micrococcales</taxon>
        <taxon>Kytococcaceae</taxon>
        <taxon>Kytococcus</taxon>
    </lineage>
</organism>
<proteinExistence type="predicted"/>